<keyword evidence="3" id="KW-1185">Reference proteome</keyword>
<evidence type="ECO:0000313" key="2">
    <source>
        <dbReference type="EMBL" id="KZS90342.1"/>
    </source>
</evidence>
<dbReference type="OrthoDB" id="2803918at2759"/>
<dbReference type="EMBL" id="KV419422">
    <property type="protein sequence ID" value="KZS90342.1"/>
    <property type="molecule type" value="Genomic_DNA"/>
</dbReference>
<gene>
    <name evidence="2" type="ORF">SISNIDRAFT_551654</name>
</gene>
<feature type="region of interest" description="Disordered" evidence="1">
    <location>
        <begin position="72"/>
        <end position="115"/>
    </location>
</feature>
<reference evidence="2 3" key="1">
    <citation type="journal article" date="2016" name="Mol. Biol. Evol.">
        <title>Comparative Genomics of Early-Diverging Mushroom-Forming Fungi Provides Insights into the Origins of Lignocellulose Decay Capabilities.</title>
        <authorList>
            <person name="Nagy L.G."/>
            <person name="Riley R."/>
            <person name="Tritt A."/>
            <person name="Adam C."/>
            <person name="Daum C."/>
            <person name="Floudas D."/>
            <person name="Sun H."/>
            <person name="Yadav J.S."/>
            <person name="Pangilinan J."/>
            <person name="Larsson K.H."/>
            <person name="Matsuura K."/>
            <person name="Barry K."/>
            <person name="Labutti K."/>
            <person name="Kuo R."/>
            <person name="Ohm R.A."/>
            <person name="Bhattacharya S.S."/>
            <person name="Shirouzu T."/>
            <person name="Yoshinaga Y."/>
            <person name="Martin F.M."/>
            <person name="Grigoriev I.V."/>
            <person name="Hibbett D.S."/>
        </authorList>
    </citation>
    <scope>NUCLEOTIDE SEQUENCE [LARGE SCALE GENOMIC DNA]</scope>
    <source>
        <strain evidence="2 3">HHB9708</strain>
    </source>
</reference>
<proteinExistence type="predicted"/>
<dbReference type="AlphaFoldDB" id="A0A164R8M2"/>
<feature type="compositionally biased region" description="Pro residues" evidence="1">
    <location>
        <begin position="82"/>
        <end position="98"/>
    </location>
</feature>
<accession>A0A164R8M2</accession>
<evidence type="ECO:0000256" key="1">
    <source>
        <dbReference type="SAM" id="MobiDB-lite"/>
    </source>
</evidence>
<evidence type="ECO:0000313" key="3">
    <source>
        <dbReference type="Proteomes" id="UP000076722"/>
    </source>
</evidence>
<name>A0A164R8M2_9AGAM</name>
<protein>
    <submittedName>
        <fullName evidence="2">Uncharacterized protein</fullName>
    </submittedName>
</protein>
<sequence>MTPATPTDTLRVAVALVALSHKPPEQSYASYVLDLRERFPVIGSQHEDPWRERTLKLEEDLASLKAKLQKQEIELRKRDAPPQVPGPSSLPPSSPPCPPKKKAKKSKTKNGEENQAVAVTSHTNAIAGVKPNIELLSLVGQYFPPIRGSLDVLGSLSSFTRELTAKPPRQKQTHDLREIIIPNARRVLQAFSSALKLVVTPKATGPPIDDLATIFISLLSTLEGLPLATQTFTELRPDFVTFVITPIMRSIISISVTITTRIVTTNTKAKSTTNKSSIRPASSDIRLVLFDILRRYFALIASLKIPTLSTVEATVLHFTREIERIFQFSTATTPAPASLGVIDGNIVALSRQQRIRRLADKESFWYLCAICHSALDSLPAETPRVEESTSDLTSNAVMEGLSNLAASILKHESDNGRGLGEIERELLLAVLEKAWLRNLL</sequence>
<dbReference type="Proteomes" id="UP000076722">
    <property type="component" value="Unassembled WGS sequence"/>
</dbReference>
<feature type="compositionally biased region" description="Basic residues" evidence="1">
    <location>
        <begin position="99"/>
        <end position="108"/>
    </location>
</feature>
<organism evidence="2 3">
    <name type="scientific">Sistotremastrum niveocremeum HHB9708</name>
    <dbReference type="NCBI Taxonomy" id="1314777"/>
    <lineage>
        <taxon>Eukaryota</taxon>
        <taxon>Fungi</taxon>
        <taxon>Dikarya</taxon>
        <taxon>Basidiomycota</taxon>
        <taxon>Agaricomycotina</taxon>
        <taxon>Agaricomycetes</taxon>
        <taxon>Sistotremastrales</taxon>
        <taxon>Sistotremastraceae</taxon>
        <taxon>Sertulicium</taxon>
        <taxon>Sertulicium niveocremeum</taxon>
    </lineage>
</organism>